<gene>
    <name evidence="1" type="ORF">UFOVP1290_502</name>
</gene>
<proteinExistence type="predicted"/>
<protein>
    <submittedName>
        <fullName evidence="1">Uncharacterized protein</fullName>
    </submittedName>
</protein>
<accession>A0A6J5RLP9</accession>
<dbReference type="EMBL" id="LR797252">
    <property type="protein sequence ID" value="CAB4196982.1"/>
    <property type="molecule type" value="Genomic_DNA"/>
</dbReference>
<reference evidence="1" key="1">
    <citation type="submission" date="2020-05" db="EMBL/GenBank/DDBJ databases">
        <authorList>
            <person name="Chiriac C."/>
            <person name="Salcher M."/>
            <person name="Ghai R."/>
            <person name="Kavagutti S V."/>
        </authorList>
    </citation>
    <scope>NUCLEOTIDE SEQUENCE</scope>
</reference>
<evidence type="ECO:0000313" key="1">
    <source>
        <dbReference type="EMBL" id="CAB4196982.1"/>
    </source>
</evidence>
<organism evidence="1">
    <name type="scientific">uncultured Caudovirales phage</name>
    <dbReference type="NCBI Taxonomy" id="2100421"/>
    <lineage>
        <taxon>Viruses</taxon>
        <taxon>Duplodnaviria</taxon>
        <taxon>Heunggongvirae</taxon>
        <taxon>Uroviricota</taxon>
        <taxon>Caudoviricetes</taxon>
        <taxon>Peduoviridae</taxon>
        <taxon>Maltschvirus</taxon>
        <taxon>Maltschvirus maltsch</taxon>
    </lineage>
</organism>
<sequence length="169" mass="20114">MVKIRPLSDSIKDLECNLAKQKAVLDKFPDAICHPCDDTFSFSSKQVNQIYNKLEFHNYKNSYWATLHVTPYFEFDFEYNGTIEKIKVSSKPKRSRLAYTIYRFDKTSKTREKFLAFSRLTFNMKNNSFKDDMLIECQQNIMKFITDNPKIKLDIKHLDKRLKKLLAFI</sequence>
<name>A0A6J5RLP9_9CAUD</name>